<accession>A0A095X020</accession>
<reference evidence="1 2" key="1">
    <citation type="submission" date="2014-07" db="EMBL/GenBank/DDBJ databases">
        <authorList>
            <person name="McCorrison J."/>
            <person name="Sanka R."/>
            <person name="Torralba M."/>
            <person name="Gillis M."/>
            <person name="Haft D.H."/>
            <person name="Methe B."/>
            <person name="Sutton G."/>
            <person name="Nelson K.E."/>
        </authorList>
    </citation>
    <scope>NUCLEOTIDE SEQUENCE [LARGE SCALE GENOMIC DNA]</scope>
    <source>
        <strain evidence="1 2">S7-1-13</strain>
    </source>
</reference>
<gene>
    <name evidence="1" type="ORF">HMPREF1630_07415</name>
</gene>
<dbReference type="EMBL" id="JRMW01000039">
    <property type="protein sequence ID" value="KGF03400.1"/>
    <property type="molecule type" value="Genomic_DNA"/>
</dbReference>
<evidence type="ECO:0000313" key="1">
    <source>
        <dbReference type="EMBL" id="KGF03400.1"/>
    </source>
</evidence>
<name>A0A095X020_9FIRM</name>
<comment type="caution">
    <text evidence="1">The sequence shown here is derived from an EMBL/GenBank/DDBJ whole genome shotgun (WGS) entry which is preliminary data.</text>
</comment>
<sequence>MKIKIKFEIKGNEGSANKTYTKTFIQVNEKSTNDNLMKFAAAYLSLVNGKDNKIAYSIYKANEEEIYSGSVN</sequence>
<dbReference type="RefSeq" id="WP_037328417.1">
    <property type="nucleotide sequence ID" value="NZ_JRMW01000039.1"/>
</dbReference>
<protein>
    <recommendedName>
        <fullName evidence="3">DUF1659 domain-containing protein</fullName>
    </recommendedName>
</protein>
<organism evidence="1 2">
    <name type="scientific">Anaerococcus lactolyticus S7-1-13</name>
    <dbReference type="NCBI Taxonomy" id="1284686"/>
    <lineage>
        <taxon>Bacteria</taxon>
        <taxon>Bacillati</taxon>
        <taxon>Bacillota</taxon>
        <taxon>Tissierellia</taxon>
        <taxon>Tissierellales</taxon>
        <taxon>Peptoniphilaceae</taxon>
        <taxon>Anaerococcus</taxon>
    </lineage>
</organism>
<dbReference type="Proteomes" id="UP000029579">
    <property type="component" value="Unassembled WGS sequence"/>
</dbReference>
<dbReference type="AlphaFoldDB" id="A0A095X020"/>
<evidence type="ECO:0000313" key="2">
    <source>
        <dbReference type="Proteomes" id="UP000029579"/>
    </source>
</evidence>
<proteinExistence type="predicted"/>
<evidence type="ECO:0008006" key="3">
    <source>
        <dbReference type="Google" id="ProtNLM"/>
    </source>
</evidence>